<dbReference type="Proteomes" id="UP000680805">
    <property type="component" value="Chromosome"/>
</dbReference>
<evidence type="ECO:0000313" key="2">
    <source>
        <dbReference type="Proteomes" id="UP000680805"/>
    </source>
</evidence>
<protein>
    <submittedName>
        <fullName evidence="1">DUF1176 domain-containing protein</fullName>
    </submittedName>
</protein>
<gene>
    <name evidence="1" type="ORF">KMZ68_17770</name>
</gene>
<evidence type="ECO:0000313" key="1">
    <source>
        <dbReference type="EMBL" id="QWG16826.1"/>
    </source>
</evidence>
<organism evidence="1 2">
    <name type="scientific">Bradyrhizobium sediminis</name>
    <dbReference type="NCBI Taxonomy" id="2840469"/>
    <lineage>
        <taxon>Bacteria</taxon>
        <taxon>Pseudomonadati</taxon>
        <taxon>Pseudomonadota</taxon>
        <taxon>Alphaproteobacteria</taxon>
        <taxon>Hyphomicrobiales</taxon>
        <taxon>Nitrobacteraceae</taxon>
        <taxon>Bradyrhizobium</taxon>
    </lineage>
</organism>
<dbReference type="RefSeq" id="WP_215612496.1">
    <property type="nucleotide sequence ID" value="NZ_CP076135.1"/>
</dbReference>
<accession>A0A975NLN3</accession>
<proteinExistence type="predicted"/>
<reference evidence="1" key="1">
    <citation type="submission" date="2021-06" db="EMBL/GenBank/DDBJ databases">
        <title>Bradyrhizobium sp. S2-11-2 Genome sequencing.</title>
        <authorList>
            <person name="Jin L."/>
        </authorList>
    </citation>
    <scope>NUCLEOTIDE SEQUENCE</scope>
    <source>
        <strain evidence="1">S2-11-2</strain>
    </source>
</reference>
<dbReference type="KEGG" id="bsei:KMZ68_17770"/>
<dbReference type="AlphaFoldDB" id="A0A975NLN3"/>
<sequence>MSLLASQPAAADAREPVRIETSGWYIHKPSKQYKDLPALLPKEQNGFNAGIGQIEFVCLKSNYYLLLVQPSRKLRDAESGTVLVRTENAPGGAPPVALTFRNLYKSKTLLSRNMDWDADIHYAEASPALLASVGTASDMELTLAGESYAISLSGLASRLASFQQFCEKGVVADPAHFGED</sequence>
<name>A0A975NLN3_9BRAD</name>
<dbReference type="EMBL" id="CP076135">
    <property type="protein sequence ID" value="QWG16826.1"/>
    <property type="molecule type" value="Genomic_DNA"/>
</dbReference>